<sequence length="237" mass="26407">MLLNSPKNSSSLVVPVITIDGPSGSGKGTISRLLAKELGWHFLDSGAIYRALAWLALFTQTPLEEESLLPLVKQLVLDFRLRPSDYMLRVFCKQHDITDIILSEEYGHLASQLGAYAKVRRELLDYQRAFRKAPGLVADGRDMGSVVFPDAPLKVFLEASSEERAKRRYLQLKGKGKHVSLNAVRAELELRDSKDRQRATAPLIAPLGASIIDTTHLSIQDVLQCIKAKLQEAKIKF</sequence>
<feature type="binding site" evidence="8">
    <location>
        <begin position="21"/>
        <end position="29"/>
    </location>
    <ligand>
        <name>ATP</name>
        <dbReference type="ChEBI" id="CHEBI:30616"/>
    </ligand>
</feature>
<dbReference type="Proteomes" id="UP000226429">
    <property type="component" value="Unassembled WGS sequence"/>
</dbReference>
<reference evidence="10 11" key="2">
    <citation type="journal article" date="2018" name="J. Invertebr. Pathol.">
        <title>'Candidatus Aquirickettsiella gammari' (Gammaproteobacteria: Legionellales: Coxiellaceae): A bacterial pathogen of the freshwater crustacean Gammarus fossarum (Malacostraca: Amphipoda).</title>
        <authorList>
            <person name="Bojko J."/>
            <person name="Dunn A.M."/>
            <person name="Stebbing P.D."/>
            <person name="van Aerle R."/>
            <person name="Bacela-Spychalska K."/>
            <person name="Bean T.P."/>
            <person name="Urrutia A."/>
            <person name="Stentiford G.D."/>
        </authorList>
    </citation>
    <scope>NUCLEOTIDE SEQUENCE [LARGE SCALE GENOMIC DNA]</scope>
    <source>
        <strain evidence="10">RA15029</strain>
    </source>
</reference>
<dbReference type="GO" id="GO:0036431">
    <property type="term" value="F:dCMP kinase activity"/>
    <property type="evidence" value="ECO:0007669"/>
    <property type="project" value="InterPro"/>
</dbReference>
<evidence type="ECO:0000256" key="5">
    <source>
        <dbReference type="ARBA" id="ARBA00022840"/>
    </source>
</evidence>
<evidence type="ECO:0000256" key="3">
    <source>
        <dbReference type="ARBA" id="ARBA00022741"/>
    </source>
</evidence>
<keyword evidence="8" id="KW-0963">Cytoplasm</keyword>
<evidence type="ECO:0000256" key="4">
    <source>
        <dbReference type="ARBA" id="ARBA00022777"/>
    </source>
</evidence>
<evidence type="ECO:0000256" key="2">
    <source>
        <dbReference type="ARBA" id="ARBA00022679"/>
    </source>
</evidence>
<dbReference type="InterPro" id="IPR011994">
    <property type="entry name" value="Cytidylate_kinase_dom"/>
</dbReference>
<comment type="similarity">
    <text evidence="1 8">Belongs to the cytidylate kinase family. Type 1 subfamily.</text>
</comment>
<evidence type="ECO:0000313" key="11">
    <source>
        <dbReference type="Proteomes" id="UP000226429"/>
    </source>
</evidence>
<dbReference type="AlphaFoldDB" id="A0A370CL72"/>
<comment type="catalytic activity">
    <reaction evidence="6 8">
        <text>dCMP + ATP = dCDP + ADP</text>
        <dbReference type="Rhea" id="RHEA:25094"/>
        <dbReference type="ChEBI" id="CHEBI:30616"/>
        <dbReference type="ChEBI" id="CHEBI:57566"/>
        <dbReference type="ChEBI" id="CHEBI:58593"/>
        <dbReference type="ChEBI" id="CHEBI:456216"/>
        <dbReference type="EC" id="2.7.4.25"/>
    </reaction>
</comment>
<feature type="domain" description="Cytidylate kinase" evidence="9">
    <location>
        <begin position="17"/>
        <end position="229"/>
    </location>
</feature>
<name>A0A370CL72_9COXI</name>
<keyword evidence="3 8" id="KW-0547">Nucleotide-binding</keyword>
<dbReference type="Pfam" id="PF02224">
    <property type="entry name" value="Cytidylate_kin"/>
    <property type="match status" value="1"/>
</dbReference>
<proteinExistence type="inferred from homology"/>
<comment type="caution">
    <text evidence="10">The sequence shown here is derived from an EMBL/GenBank/DDBJ whole genome shotgun (WGS) entry which is preliminary data.</text>
</comment>
<keyword evidence="5 8" id="KW-0067">ATP-binding</keyword>
<dbReference type="CDD" id="cd02020">
    <property type="entry name" value="CMPK"/>
    <property type="match status" value="1"/>
</dbReference>
<dbReference type="GO" id="GO:0005737">
    <property type="term" value="C:cytoplasm"/>
    <property type="evidence" value="ECO:0007669"/>
    <property type="project" value="UniProtKB-SubCell"/>
</dbReference>
<comment type="subcellular location">
    <subcellularLocation>
        <location evidence="8">Cytoplasm</location>
    </subcellularLocation>
</comment>
<dbReference type="InterPro" id="IPR003136">
    <property type="entry name" value="Cytidylate_kin"/>
</dbReference>
<protein>
    <recommendedName>
        <fullName evidence="8">Cytidylate kinase</fullName>
        <shortName evidence="8">CK</shortName>
        <ecNumber evidence="8">2.7.4.25</ecNumber>
    </recommendedName>
    <alternativeName>
        <fullName evidence="8">Cytidine monophosphate kinase</fullName>
        <shortName evidence="8">CMP kinase</shortName>
    </alternativeName>
</protein>
<dbReference type="NCBIfam" id="TIGR00017">
    <property type="entry name" value="cmk"/>
    <property type="match status" value="1"/>
</dbReference>
<evidence type="ECO:0000259" key="9">
    <source>
        <dbReference type="Pfam" id="PF02224"/>
    </source>
</evidence>
<gene>
    <name evidence="8" type="primary">cmk</name>
    <name evidence="10" type="ORF">CFE62_001675</name>
</gene>
<dbReference type="GO" id="GO:0036430">
    <property type="term" value="F:CMP kinase activity"/>
    <property type="evidence" value="ECO:0007669"/>
    <property type="project" value="RHEA"/>
</dbReference>
<reference evidence="10 11" key="1">
    <citation type="journal article" date="2017" name="Int. J. Syst. Evol. Microbiol.">
        <title>Aquarickettsiella crustaci n. gen. n. sp. (Gammaproteobacteria: Legionellales: Coxiellaceae); a bacterial pathogen of the freshwater crustacean: Gammarus fossarum (Malacostraca: Amphipoda).</title>
        <authorList>
            <person name="Bojko J."/>
            <person name="Dunn A.M."/>
            <person name="Stebbing P.D."/>
            <person name="Van Aerle R."/>
            <person name="Bacela-Spychalska K."/>
            <person name="Bean T.P."/>
            <person name="Stentiford G.D."/>
        </authorList>
    </citation>
    <scope>NUCLEOTIDE SEQUENCE [LARGE SCALE GENOMIC DNA]</scope>
    <source>
        <strain evidence="10">RA15029</strain>
    </source>
</reference>
<evidence type="ECO:0000256" key="6">
    <source>
        <dbReference type="ARBA" id="ARBA00047615"/>
    </source>
</evidence>
<evidence type="ECO:0000256" key="8">
    <source>
        <dbReference type="HAMAP-Rule" id="MF_00238"/>
    </source>
</evidence>
<dbReference type="EC" id="2.7.4.25" evidence="8"/>
<dbReference type="EMBL" id="NMOS02000003">
    <property type="protein sequence ID" value="RDH40866.1"/>
    <property type="molecule type" value="Genomic_DNA"/>
</dbReference>
<dbReference type="InterPro" id="IPR027417">
    <property type="entry name" value="P-loop_NTPase"/>
</dbReference>
<keyword evidence="4 8" id="KW-0418">Kinase</keyword>
<evidence type="ECO:0000256" key="7">
    <source>
        <dbReference type="ARBA" id="ARBA00048478"/>
    </source>
</evidence>
<accession>A0A370CL72</accession>
<keyword evidence="2 8" id="KW-0808">Transferase</keyword>
<comment type="catalytic activity">
    <reaction evidence="7 8">
        <text>CMP + ATP = CDP + ADP</text>
        <dbReference type="Rhea" id="RHEA:11600"/>
        <dbReference type="ChEBI" id="CHEBI:30616"/>
        <dbReference type="ChEBI" id="CHEBI:58069"/>
        <dbReference type="ChEBI" id="CHEBI:60377"/>
        <dbReference type="ChEBI" id="CHEBI:456216"/>
        <dbReference type="EC" id="2.7.4.25"/>
    </reaction>
</comment>
<keyword evidence="11" id="KW-1185">Reference proteome</keyword>
<dbReference type="SUPFAM" id="SSF52540">
    <property type="entry name" value="P-loop containing nucleoside triphosphate hydrolases"/>
    <property type="match status" value="1"/>
</dbReference>
<dbReference type="GO" id="GO:0006220">
    <property type="term" value="P:pyrimidine nucleotide metabolic process"/>
    <property type="evidence" value="ECO:0007669"/>
    <property type="project" value="UniProtKB-UniRule"/>
</dbReference>
<dbReference type="Gene3D" id="3.40.50.300">
    <property type="entry name" value="P-loop containing nucleotide triphosphate hydrolases"/>
    <property type="match status" value="1"/>
</dbReference>
<dbReference type="HAMAP" id="MF_00238">
    <property type="entry name" value="Cytidyl_kinase_type1"/>
    <property type="match status" value="1"/>
</dbReference>
<organism evidence="10 11">
    <name type="scientific">Candidatus Aquirickettsiella gammari</name>
    <dbReference type="NCBI Taxonomy" id="2016198"/>
    <lineage>
        <taxon>Bacteria</taxon>
        <taxon>Pseudomonadati</taxon>
        <taxon>Pseudomonadota</taxon>
        <taxon>Gammaproteobacteria</taxon>
        <taxon>Legionellales</taxon>
        <taxon>Coxiellaceae</taxon>
        <taxon>Candidatus Aquirickettsiella</taxon>
    </lineage>
</organism>
<evidence type="ECO:0000313" key="10">
    <source>
        <dbReference type="EMBL" id="RDH40866.1"/>
    </source>
</evidence>
<evidence type="ECO:0000256" key="1">
    <source>
        <dbReference type="ARBA" id="ARBA00009427"/>
    </source>
</evidence>
<dbReference type="GO" id="GO:0005524">
    <property type="term" value="F:ATP binding"/>
    <property type="evidence" value="ECO:0007669"/>
    <property type="project" value="UniProtKB-UniRule"/>
</dbReference>